<name>A0A8C8RLS7_9SAUR</name>
<dbReference type="Pfam" id="PF16297">
    <property type="entry name" value="DUF4939"/>
    <property type="match status" value="1"/>
</dbReference>
<organism evidence="2 3">
    <name type="scientific">Pelusios castaneus</name>
    <name type="common">West African mud turtle</name>
    <dbReference type="NCBI Taxonomy" id="367368"/>
    <lineage>
        <taxon>Eukaryota</taxon>
        <taxon>Metazoa</taxon>
        <taxon>Chordata</taxon>
        <taxon>Craniata</taxon>
        <taxon>Vertebrata</taxon>
        <taxon>Euteleostomi</taxon>
        <taxon>Archelosauria</taxon>
        <taxon>Testudinata</taxon>
        <taxon>Testudines</taxon>
        <taxon>Pleurodira</taxon>
        <taxon>Pelomedusidae</taxon>
        <taxon>Pelusios</taxon>
    </lineage>
</organism>
<evidence type="ECO:0000313" key="2">
    <source>
        <dbReference type="Ensembl" id="ENSPCEP00000006790.1"/>
    </source>
</evidence>
<sequence length="149" mass="17628">MVPELPLLRSSRATLLTQIYSLIPWPDEFNGNCQWFWDFINQFHCLVMMHPHSCNTDNAKVSLVISPLSGEALYWVYPFLEHDSQCYRTGKSFSKTWQYYLTICTEPKQWSFLKEALIRVGCHSLLFCAILLPHAKTNWNEVEQVYQFW</sequence>
<feature type="domain" description="DUF4939" evidence="1">
    <location>
        <begin position="19"/>
        <end position="93"/>
    </location>
</feature>
<evidence type="ECO:0000259" key="1">
    <source>
        <dbReference type="Pfam" id="PF16297"/>
    </source>
</evidence>
<proteinExistence type="predicted"/>
<keyword evidence="3" id="KW-1185">Reference proteome</keyword>
<protein>
    <recommendedName>
        <fullName evidence="1">DUF4939 domain-containing protein</fullName>
    </recommendedName>
</protein>
<dbReference type="AlphaFoldDB" id="A0A8C8RLS7"/>
<reference evidence="2" key="1">
    <citation type="submission" date="2025-08" db="UniProtKB">
        <authorList>
            <consortium name="Ensembl"/>
        </authorList>
    </citation>
    <scope>IDENTIFICATION</scope>
</reference>
<reference evidence="2" key="2">
    <citation type="submission" date="2025-09" db="UniProtKB">
        <authorList>
            <consortium name="Ensembl"/>
        </authorList>
    </citation>
    <scope>IDENTIFICATION</scope>
</reference>
<accession>A0A8C8RLS7</accession>
<dbReference type="InterPro" id="IPR032549">
    <property type="entry name" value="DUF4939"/>
</dbReference>
<evidence type="ECO:0000313" key="3">
    <source>
        <dbReference type="Proteomes" id="UP000694393"/>
    </source>
</evidence>
<dbReference type="Proteomes" id="UP000694393">
    <property type="component" value="Unplaced"/>
</dbReference>
<dbReference type="Ensembl" id="ENSPCET00000007031.1">
    <property type="protein sequence ID" value="ENSPCEP00000006790.1"/>
    <property type="gene ID" value="ENSPCEG00000005469.1"/>
</dbReference>